<protein>
    <submittedName>
        <fullName evidence="2">Mobile element protein</fullName>
    </submittedName>
</protein>
<dbReference type="InterPro" id="IPR024967">
    <property type="entry name" value="DNA-bd_IS481-type"/>
</dbReference>
<organism evidence="2 3">
    <name type="scientific">Euzebya pacifica</name>
    <dbReference type="NCBI Taxonomy" id="1608957"/>
    <lineage>
        <taxon>Bacteria</taxon>
        <taxon>Bacillati</taxon>
        <taxon>Actinomycetota</taxon>
        <taxon>Nitriliruptoria</taxon>
        <taxon>Euzebyales</taxon>
    </lineage>
</organism>
<dbReference type="EMBL" id="CP031165">
    <property type="protein sequence ID" value="AXV06642.1"/>
    <property type="molecule type" value="Genomic_DNA"/>
</dbReference>
<dbReference type="InterPro" id="IPR009057">
    <property type="entry name" value="Homeodomain-like_sf"/>
</dbReference>
<keyword evidence="3" id="KW-1185">Reference proteome</keyword>
<evidence type="ECO:0000259" key="1">
    <source>
        <dbReference type="Pfam" id="PF13011"/>
    </source>
</evidence>
<evidence type="ECO:0000313" key="3">
    <source>
        <dbReference type="Proteomes" id="UP000264006"/>
    </source>
</evidence>
<feature type="domain" description="DNA-binding" evidence="1">
    <location>
        <begin position="1"/>
        <end position="52"/>
    </location>
</feature>
<name>A0A346XWP5_9ACTN</name>
<accession>A0A346XWP5</accession>
<evidence type="ECO:0000313" key="2">
    <source>
        <dbReference type="EMBL" id="AXV06642.1"/>
    </source>
</evidence>
<dbReference type="AlphaFoldDB" id="A0A346XWP5"/>
<gene>
    <name evidence="2" type="ORF">DVS28_a1957</name>
</gene>
<proteinExistence type="predicted"/>
<dbReference type="Proteomes" id="UP000264006">
    <property type="component" value="Chromosome"/>
</dbReference>
<dbReference type="SUPFAM" id="SSF46689">
    <property type="entry name" value="Homeodomain-like"/>
    <property type="match status" value="1"/>
</dbReference>
<dbReference type="KEGG" id="euz:DVS28_a1957"/>
<reference evidence="2 3" key="1">
    <citation type="submission" date="2018-09" db="EMBL/GenBank/DDBJ databases">
        <title>Complete genome sequence of Euzebya sp. DY32-46 isolated from seawater of Pacific Ocean.</title>
        <authorList>
            <person name="Xu L."/>
            <person name="Wu Y.-H."/>
            <person name="Xu X.-W."/>
        </authorList>
    </citation>
    <scope>NUCLEOTIDE SEQUENCE [LARGE SCALE GENOMIC DNA]</scope>
    <source>
        <strain evidence="2 3">DY32-46</strain>
    </source>
</reference>
<sequence>MLVHRVEELGWPAARAAEAMGVSRATAYKWLRRFREEGDAGLADRSSRPHHLANRIDVGREIAIVRCRRQTLQGPHRIGWELGEAPSTVNRVLRRNDQPRLADIGLFAMKRGSAGDGSPVTG</sequence>
<dbReference type="Pfam" id="PF13011">
    <property type="entry name" value="LZ_Tnp_IS481"/>
    <property type="match status" value="1"/>
</dbReference>